<dbReference type="AlphaFoldDB" id="A0A915J1Z3"/>
<protein>
    <submittedName>
        <fullName evidence="2">Uncharacterized protein</fullName>
    </submittedName>
</protein>
<accession>A0A915J1Z3</accession>
<evidence type="ECO:0000313" key="1">
    <source>
        <dbReference type="Proteomes" id="UP000887565"/>
    </source>
</evidence>
<dbReference type="WBParaSite" id="nRc.2.0.1.t20481-RA">
    <property type="protein sequence ID" value="nRc.2.0.1.t20481-RA"/>
    <property type="gene ID" value="nRc.2.0.1.g20481"/>
</dbReference>
<evidence type="ECO:0000313" key="2">
    <source>
        <dbReference type="WBParaSite" id="nRc.2.0.1.t20481-RA"/>
    </source>
</evidence>
<dbReference type="Proteomes" id="UP000887565">
    <property type="component" value="Unplaced"/>
</dbReference>
<sequence>MIASHGNLGELCISIPAVEMATIMGAVAVEEVSGCEMEEFGNVKMVEVVAIVDVMVAESATLRL</sequence>
<keyword evidence="1" id="KW-1185">Reference proteome</keyword>
<proteinExistence type="predicted"/>
<reference evidence="2" key="1">
    <citation type="submission" date="2022-11" db="UniProtKB">
        <authorList>
            <consortium name="WormBaseParasite"/>
        </authorList>
    </citation>
    <scope>IDENTIFICATION</scope>
</reference>
<organism evidence="1 2">
    <name type="scientific">Romanomermis culicivorax</name>
    <name type="common">Nematode worm</name>
    <dbReference type="NCBI Taxonomy" id="13658"/>
    <lineage>
        <taxon>Eukaryota</taxon>
        <taxon>Metazoa</taxon>
        <taxon>Ecdysozoa</taxon>
        <taxon>Nematoda</taxon>
        <taxon>Enoplea</taxon>
        <taxon>Dorylaimia</taxon>
        <taxon>Mermithida</taxon>
        <taxon>Mermithoidea</taxon>
        <taxon>Mermithidae</taxon>
        <taxon>Romanomermis</taxon>
    </lineage>
</organism>
<name>A0A915J1Z3_ROMCU</name>